<keyword evidence="3" id="KW-1185">Reference proteome</keyword>
<feature type="transmembrane region" description="Helical" evidence="1">
    <location>
        <begin position="6"/>
        <end position="30"/>
    </location>
</feature>
<dbReference type="InterPro" id="IPR010026">
    <property type="entry name" value="Phage_holin_LL-H"/>
</dbReference>
<protein>
    <submittedName>
        <fullName evidence="2">Phage holin, LLH family</fullName>
    </submittedName>
</protein>
<dbReference type="RefSeq" id="WP_204823808.1">
    <property type="nucleotide sequence ID" value="NZ_JBHUGF010000010.1"/>
</dbReference>
<dbReference type="Proteomes" id="UP001597403">
    <property type="component" value="Unassembled WGS sequence"/>
</dbReference>
<gene>
    <name evidence="2" type="ORF">ACFSGI_09075</name>
</gene>
<proteinExistence type="predicted"/>
<reference evidence="3" key="1">
    <citation type="journal article" date="2019" name="Int. J. Syst. Evol. Microbiol.">
        <title>The Global Catalogue of Microorganisms (GCM) 10K type strain sequencing project: providing services to taxonomists for standard genome sequencing and annotation.</title>
        <authorList>
            <consortium name="The Broad Institute Genomics Platform"/>
            <consortium name="The Broad Institute Genome Sequencing Center for Infectious Disease"/>
            <person name="Wu L."/>
            <person name="Ma J."/>
        </authorList>
    </citation>
    <scope>NUCLEOTIDE SEQUENCE [LARGE SCALE GENOMIC DNA]</scope>
    <source>
        <strain evidence="3">CGMCC 1.15067</strain>
    </source>
</reference>
<dbReference type="EMBL" id="JBHUGF010000010">
    <property type="protein sequence ID" value="MFD1990109.1"/>
    <property type="molecule type" value="Genomic_DNA"/>
</dbReference>
<comment type="caution">
    <text evidence="2">The sequence shown here is derived from an EMBL/GenBank/DDBJ whole genome shotgun (WGS) entry which is preliminary data.</text>
</comment>
<sequence length="148" mass="16244">MNFDNLITQIVIALIGVLAFALIYITILLAPKLKLWIDAKAATGKNEIVWYWAQQGYAYAEKKSAELGTLSGSDKAMIAYDWVSDRLATIGVKVTADQIKGAIQLAWHKLEQVPKQQGSTAVVNTEIQATNEHMEEAAEKAINKVLGN</sequence>
<keyword evidence="1" id="KW-0812">Transmembrane</keyword>
<keyword evidence="1" id="KW-1133">Transmembrane helix</keyword>
<evidence type="ECO:0000313" key="3">
    <source>
        <dbReference type="Proteomes" id="UP001597403"/>
    </source>
</evidence>
<organism evidence="2 3">
    <name type="scientific">Paenibacillus nicotianae</name>
    <dbReference type="NCBI Taxonomy" id="1526551"/>
    <lineage>
        <taxon>Bacteria</taxon>
        <taxon>Bacillati</taxon>
        <taxon>Bacillota</taxon>
        <taxon>Bacilli</taxon>
        <taxon>Bacillales</taxon>
        <taxon>Paenibacillaceae</taxon>
        <taxon>Paenibacillus</taxon>
    </lineage>
</organism>
<accession>A0ABW4UVF4</accession>
<evidence type="ECO:0000256" key="1">
    <source>
        <dbReference type="SAM" id="Phobius"/>
    </source>
</evidence>
<name>A0ABW4UVF4_9BACL</name>
<evidence type="ECO:0000313" key="2">
    <source>
        <dbReference type="EMBL" id="MFD1990109.1"/>
    </source>
</evidence>
<dbReference type="Pfam" id="PF09682">
    <property type="entry name" value="Phage_holin_6_1"/>
    <property type="match status" value="1"/>
</dbReference>
<keyword evidence="1" id="KW-0472">Membrane</keyword>